<proteinExistence type="predicted"/>
<organism evidence="1 2">
    <name type="scientific">Pyruvatibacter mobilis</name>
    <dbReference type="NCBI Taxonomy" id="1712261"/>
    <lineage>
        <taxon>Bacteria</taxon>
        <taxon>Pseudomonadati</taxon>
        <taxon>Pseudomonadota</taxon>
        <taxon>Alphaproteobacteria</taxon>
        <taxon>Hyphomicrobiales</taxon>
        <taxon>Parvibaculaceae</taxon>
        <taxon>Pyruvatibacter</taxon>
    </lineage>
</organism>
<dbReference type="InterPro" id="IPR010466">
    <property type="entry name" value="DUF1058"/>
</dbReference>
<reference evidence="1 2" key="1">
    <citation type="journal article" date="2016" name="Int. J. Syst. Evol. Microbiol.">
        <title>Pyruvatibacter mobilis gen. nov., sp. nov., a marine bacterium from the culture broth of Picochlorum sp. 122.</title>
        <authorList>
            <person name="Wang G."/>
            <person name="Tang M."/>
            <person name="Wu H."/>
            <person name="Dai S."/>
            <person name="Li T."/>
            <person name="Chen C."/>
            <person name="He H."/>
            <person name="Fan J."/>
            <person name="Xiang W."/>
            <person name="Li X."/>
        </authorList>
    </citation>
    <scope>NUCLEOTIDE SEQUENCE [LARGE SCALE GENOMIC DNA]</scope>
    <source>
        <strain evidence="1 2">GYP-11</strain>
    </source>
</reference>
<dbReference type="RefSeq" id="WP_160587064.1">
    <property type="nucleotide sequence ID" value="NZ_BMHN01000001.1"/>
</dbReference>
<comment type="caution">
    <text evidence="1">The sequence shown here is derived from an EMBL/GenBank/DDBJ whole genome shotgun (WGS) entry which is preliminary data.</text>
</comment>
<dbReference type="Pfam" id="PF06347">
    <property type="entry name" value="SH3_4"/>
    <property type="match status" value="2"/>
</dbReference>
<protein>
    <submittedName>
        <fullName evidence="1">SH3 domain-containing protein</fullName>
    </submittedName>
</protein>
<dbReference type="AlphaFoldDB" id="A0A845Q8T3"/>
<keyword evidence="2" id="KW-1185">Reference proteome</keyword>
<gene>
    <name evidence="1" type="ORF">GTQ45_04800</name>
</gene>
<sequence>MPSLPARLFKFIAASLTICRTAIAVTAGRTWSARGAGIYAMGIRATGIVLAVALTATAGPSSLAQSARSVLGGAQLGPVTGLPMPRFVSIKSSPVNVRGGPSTNHQVAWVFVRRGVPVEVTAEFENWRRIRDVDGDQGWVFHTLIDGERMVMVVGPDKAAPREGDLAKLHFAPDGASDVVALVEPGVIGTLVNCGQGWCAVRMGPHEGFMRATSLYGIYEREAG</sequence>
<dbReference type="Gene3D" id="2.30.30.40">
    <property type="entry name" value="SH3 Domains"/>
    <property type="match status" value="1"/>
</dbReference>
<evidence type="ECO:0000313" key="2">
    <source>
        <dbReference type="Proteomes" id="UP000470384"/>
    </source>
</evidence>
<accession>A0A845Q8T3</accession>
<dbReference type="OrthoDB" id="9810773at2"/>
<dbReference type="GeneID" id="300655958"/>
<dbReference type="EMBL" id="WXYQ01000004">
    <property type="protein sequence ID" value="NBG95043.1"/>
    <property type="molecule type" value="Genomic_DNA"/>
</dbReference>
<dbReference type="Proteomes" id="UP000470384">
    <property type="component" value="Unassembled WGS sequence"/>
</dbReference>
<evidence type="ECO:0000313" key="1">
    <source>
        <dbReference type="EMBL" id="NBG95043.1"/>
    </source>
</evidence>
<name>A0A845Q8T3_9HYPH</name>